<organism evidence="1 2">
    <name type="scientific">Bursaphelenchus xylophilus</name>
    <name type="common">Pinewood nematode worm</name>
    <name type="synonym">Aphelenchoides xylophilus</name>
    <dbReference type="NCBI Taxonomy" id="6326"/>
    <lineage>
        <taxon>Eukaryota</taxon>
        <taxon>Metazoa</taxon>
        <taxon>Ecdysozoa</taxon>
        <taxon>Nematoda</taxon>
        <taxon>Chromadorea</taxon>
        <taxon>Rhabditida</taxon>
        <taxon>Tylenchina</taxon>
        <taxon>Tylenchomorpha</taxon>
        <taxon>Aphelenchoidea</taxon>
        <taxon>Aphelenchoididae</taxon>
        <taxon>Bursaphelenchus</taxon>
    </lineage>
</organism>
<protein>
    <submittedName>
        <fullName evidence="2">Hexosyltransferase</fullName>
    </submittedName>
</protein>
<dbReference type="WBParaSite" id="BXY_0164800.1">
    <property type="protein sequence ID" value="BXY_0164800.1"/>
    <property type="gene ID" value="BXY_0164800"/>
</dbReference>
<sequence>MEQMDVDVSPPKRMNANSLGYFFAHFLLSRSESQVLPYVYYQFNDKWKANRAIQSRDVCTLMTVNYRWREVLRRFMRSMLREDHVEWYNSDLVTKALWYCGYSLGRVVWNDSHKALFYLVILKWGSIDLVVPSKEVVTYMNLGLMPLKPSIIFDGFKRPHPPFDGLDRKYLSFKTN</sequence>
<evidence type="ECO:0000313" key="2">
    <source>
        <dbReference type="WBParaSite" id="BXY_0164800.1"/>
    </source>
</evidence>
<proteinExistence type="predicted"/>
<name>A0A1I7RLR3_BURXY</name>
<evidence type="ECO:0000313" key="1">
    <source>
        <dbReference type="Proteomes" id="UP000095284"/>
    </source>
</evidence>
<dbReference type="Proteomes" id="UP000095284">
    <property type="component" value="Unplaced"/>
</dbReference>
<dbReference type="AlphaFoldDB" id="A0A1I7RLR3"/>
<accession>A0A1I7RLR3</accession>
<reference evidence="2" key="1">
    <citation type="submission" date="2016-11" db="UniProtKB">
        <authorList>
            <consortium name="WormBaseParasite"/>
        </authorList>
    </citation>
    <scope>IDENTIFICATION</scope>
</reference>